<keyword evidence="2" id="KW-0456">Lyase</keyword>
<dbReference type="EMBL" id="CP059833">
    <property type="protein sequence ID" value="QMV84647.1"/>
    <property type="molecule type" value="Genomic_DNA"/>
</dbReference>
<dbReference type="InterPro" id="IPR001544">
    <property type="entry name" value="Aminotrans_IV"/>
</dbReference>
<name>A0A7G5FDF6_9CORY</name>
<accession>A0A7G5FDF6</accession>
<comment type="similarity">
    <text evidence="1">Belongs to the class-IV pyridoxal-phosphate-dependent aminotransferase family.</text>
</comment>
<dbReference type="GO" id="GO:0008696">
    <property type="term" value="F:4-amino-4-deoxychorismate lyase activity"/>
    <property type="evidence" value="ECO:0007669"/>
    <property type="project" value="UniProtKB-EC"/>
</dbReference>
<dbReference type="Gene3D" id="3.20.10.10">
    <property type="entry name" value="D-amino Acid Aminotransferase, subunit A, domain 2"/>
    <property type="match status" value="1"/>
</dbReference>
<gene>
    <name evidence="2" type="ORF">HW450_09825</name>
</gene>
<evidence type="ECO:0000313" key="2">
    <source>
        <dbReference type="EMBL" id="QMV84647.1"/>
    </source>
</evidence>
<evidence type="ECO:0000313" key="3">
    <source>
        <dbReference type="Proteomes" id="UP000515570"/>
    </source>
</evidence>
<sequence length="283" mass="31017">MSPLIYILEPFGGSTREHSPALPMLFWDDAAVTRGDGVFESIRIVAGTPVNLDRHLARFIRSATLLGLPAPNPDHWATATREAAEKWASLHGDGEAACTWTMSRGRASRPDIPSTWLVVKPLSEEILRQHAEGVKVLTGPRGYQLTKPAPWSITGAKTLAYAENMAALRYARSRGFDDVIFTDGEQVLEGATSTIITVRGNKIRTPQPGAEVLAGTTQALLFKRALKAGWNCREKPMYYGDLLKADQVWLVSSTRGAVRVTQLDDAPLKSRGDLDTVRELLGR</sequence>
<dbReference type="InterPro" id="IPR043131">
    <property type="entry name" value="BCAT-like_N"/>
</dbReference>
<dbReference type="GO" id="GO:0005829">
    <property type="term" value="C:cytosol"/>
    <property type="evidence" value="ECO:0007669"/>
    <property type="project" value="TreeGrafter"/>
</dbReference>
<dbReference type="InterPro" id="IPR043132">
    <property type="entry name" value="BCAT-like_C"/>
</dbReference>
<dbReference type="Proteomes" id="UP000515570">
    <property type="component" value="Chromosome"/>
</dbReference>
<dbReference type="PANTHER" id="PTHR42743">
    <property type="entry name" value="AMINO-ACID AMINOTRANSFERASE"/>
    <property type="match status" value="1"/>
</dbReference>
<proteinExistence type="inferred from homology"/>
<dbReference type="NCBIfam" id="NF005886">
    <property type="entry name" value="PRK07849.1-1"/>
    <property type="match status" value="1"/>
</dbReference>
<dbReference type="InterPro" id="IPR050571">
    <property type="entry name" value="Class-IV_PLP-Dep_Aminotrnsfr"/>
</dbReference>
<dbReference type="GO" id="GO:0046394">
    <property type="term" value="P:carboxylic acid biosynthetic process"/>
    <property type="evidence" value="ECO:0007669"/>
    <property type="project" value="UniProtKB-ARBA"/>
</dbReference>
<organism evidence="2 3">
    <name type="scientific">Corynebacterium hindlerae</name>
    <dbReference type="NCBI Taxonomy" id="699041"/>
    <lineage>
        <taxon>Bacteria</taxon>
        <taxon>Bacillati</taxon>
        <taxon>Actinomycetota</taxon>
        <taxon>Actinomycetes</taxon>
        <taxon>Mycobacteriales</taxon>
        <taxon>Corynebacteriaceae</taxon>
        <taxon>Corynebacterium</taxon>
    </lineage>
</organism>
<dbReference type="AlphaFoldDB" id="A0A7G5FDF6"/>
<dbReference type="EC" id="4.1.3.38" evidence="2"/>
<dbReference type="InterPro" id="IPR036038">
    <property type="entry name" value="Aminotransferase-like"/>
</dbReference>
<protein>
    <submittedName>
        <fullName evidence="2">Aminodeoxychorismate lyase</fullName>
        <ecNumber evidence="2">4.1.3.38</ecNumber>
    </submittedName>
</protein>
<keyword evidence="3" id="KW-1185">Reference proteome</keyword>
<dbReference type="PANTHER" id="PTHR42743:SF11">
    <property type="entry name" value="AMINODEOXYCHORISMATE LYASE"/>
    <property type="match status" value="1"/>
</dbReference>
<dbReference type="RefSeq" id="WP_182385455.1">
    <property type="nucleotide sequence ID" value="NZ_CP059833.1"/>
</dbReference>
<reference evidence="2 3" key="1">
    <citation type="submission" date="2020-07" db="EMBL/GenBank/DDBJ databases">
        <title>non toxigenic Corynebacterium sp. nov from a clinical source.</title>
        <authorList>
            <person name="Bernier A.-M."/>
            <person name="Bernard K."/>
        </authorList>
    </citation>
    <scope>NUCLEOTIDE SEQUENCE [LARGE SCALE GENOMIC DNA]</scope>
    <source>
        <strain evidence="3">NML 93-0612</strain>
    </source>
</reference>
<evidence type="ECO:0000256" key="1">
    <source>
        <dbReference type="ARBA" id="ARBA00009320"/>
    </source>
</evidence>
<dbReference type="Gene3D" id="3.30.470.10">
    <property type="match status" value="1"/>
</dbReference>
<dbReference type="Pfam" id="PF01063">
    <property type="entry name" value="Aminotran_4"/>
    <property type="match status" value="1"/>
</dbReference>
<dbReference type="SUPFAM" id="SSF56752">
    <property type="entry name" value="D-aminoacid aminotransferase-like PLP-dependent enzymes"/>
    <property type="match status" value="1"/>
</dbReference>